<name>A0A8S4RZT5_9NEOP</name>
<dbReference type="Proteomes" id="UP000838756">
    <property type="component" value="Unassembled WGS sequence"/>
</dbReference>
<accession>A0A8S4RZT5</accession>
<dbReference type="OrthoDB" id="6919492at2759"/>
<dbReference type="AlphaFoldDB" id="A0A8S4RZT5"/>
<keyword evidence="4" id="KW-1185">Reference proteome</keyword>
<proteinExistence type="predicted"/>
<feature type="region of interest" description="Disordered" evidence="1">
    <location>
        <begin position="143"/>
        <end position="178"/>
    </location>
</feature>
<keyword evidence="2" id="KW-0732">Signal</keyword>
<reference evidence="3" key="1">
    <citation type="submission" date="2022-03" db="EMBL/GenBank/DDBJ databases">
        <authorList>
            <person name="Lindestad O."/>
        </authorList>
    </citation>
    <scope>NUCLEOTIDE SEQUENCE</scope>
</reference>
<feature type="compositionally biased region" description="Low complexity" evidence="1">
    <location>
        <begin position="143"/>
        <end position="170"/>
    </location>
</feature>
<evidence type="ECO:0000313" key="4">
    <source>
        <dbReference type="Proteomes" id="UP000838756"/>
    </source>
</evidence>
<evidence type="ECO:0000256" key="1">
    <source>
        <dbReference type="SAM" id="MobiDB-lite"/>
    </source>
</evidence>
<organism evidence="3 4">
    <name type="scientific">Pararge aegeria aegeria</name>
    <dbReference type="NCBI Taxonomy" id="348720"/>
    <lineage>
        <taxon>Eukaryota</taxon>
        <taxon>Metazoa</taxon>
        <taxon>Ecdysozoa</taxon>
        <taxon>Arthropoda</taxon>
        <taxon>Hexapoda</taxon>
        <taxon>Insecta</taxon>
        <taxon>Pterygota</taxon>
        <taxon>Neoptera</taxon>
        <taxon>Endopterygota</taxon>
        <taxon>Lepidoptera</taxon>
        <taxon>Glossata</taxon>
        <taxon>Ditrysia</taxon>
        <taxon>Papilionoidea</taxon>
        <taxon>Nymphalidae</taxon>
        <taxon>Satyrinae</taxon>
        <taxon>Satyrini</taxon>
        <taxon>Parargina</taxon>
        <taxon>Pararge</taxon>
    </lineage>
</organism>
<evidence type="ECO:0000256" key="2">
    <source>
        <dbReference type="SAM" id="SignalP"/>
    </source>
</evidence>
<feature type="signal peptide" evidence="2">
    <location>
        <begin position="1"/>
        <end position="18"/>
    </location>
</feature>
<gene>
    <name evidence="3" type="primary">jg8452</name>
    <name evidence="3" type="ORF">PAEG_LOCUS20469</name>
</gene>
<comment type="caution">
    <text evidence="3">The sequence shown here is derived from an EMBL/GenBank/DDBJ whole genome shotgun (WGS) entry which is preliminary data.</text>
</comment>
<feature type="chain" id="PRO_5035842053" evidence="2">
    <location>
        <begin position="19"/>
        <end position="213"/>
    </location>
</feature>
<sequence length="213" mass="22626">MLGLIIILCSLALENIHSEELVVTRVVQSEEIILSPNTSSQNVTEILPDTLQNKNTGANYKNILYSSKESPSHAGNETVVTLSSGNLSVKISNNHRNGSINMSVNSNKHMKNSSMVTENSNLNNTDTAIDNGDRIIIKPIKFPPTTSLGNVPSGTGSNSSSTTVASSPGNTEAGISNGSANTTEVSLVDRSSFNGDLCPTGYVRIYNQCLKPE</sequence>
<dbReference type="EMBL" id="CAKXAJ010025833">
    <property type="protein sequence ID" value="CAH2244537.1"/>
    <property type="molecule type" value="Genomic_DNA"/>
</dbReference>
<evidence type="ECO:0000313" key="3">
    <source>
        <dbReference type="EMBL" id="CAH2244537.1"/>
    </source>
</evidence>
<protein>
    <submittedName>
        <fullName evidence="3">Jg8452 protein</fullName>
    </submittedName>
</protein>